<dbReference type="SUPFAM" id="SSF52777">
    <property type="entry name" value="CoA-dependent acyltransferases"/>
    <property type="match status" value="2"/>
</dbReference>
<sequence>MTSQVDVQQSYPLSPVQRGILRQALAEPGPSPTSYLEQVRLIVRGRLRVADFQLAWSRVIARHATLRTGFVWHGIEEPVQVVVPTAPAPEWYVDDLRNTRACQRRRGLAEFLATDRARGFVLTAPPLSRFALLRVSETEHLFVWTAHHLVIDGWSFPILLREALEEYRAAIEGRDAALPAPAPFRDHVAWLARRDLTGAEEFWRAELAGRSAPTPLPTDQPDGPADEFGPPDVSGAPDVSGVLKQSRPTGPSGTVGGSGSSGTVGGSGSAGVVGPRGASGLADIPGPTGAPGPANVFGPADAVGPRGESPVEDPFAEHRVEVSGDDTARLHETARQQRVTLETVLHGCWARLLSAHSGETDVVFGATVSCRPVEAEASQNMIGPLVNTLPVRVRIHPDEPVGAWLRQLQQHQALARPFDHVPLGRIESWTETPAGSPLFETLVDFENYPVDNDLFTGTADASTLSMRFEGRWSSSHHPLTLLVVPGERLGLHTTYDRRRLRPATVEHLLAQLTVLLVQFAADPERPLSDLSLSDREYGPAA</sequence>
<dbReference type="AlphaFoldDB" id="A0A927RB58"/>
<dbReference type="GO" id="GO:0003824">
    <property type="term" value="F:catalytic activity"/>
    <property type="evidence" value="ECO:0007669"/>
    <property type="project" value="InterPro"/>
</dbReference>
<protein>
    <recommendedName>
        <fullName evidence="2">Condensation domain-containing protein</fullName>
    </recommendedName>
</protein>
<dbReference type="GO" id="GO:0008610">
    <property type="term" value="P:lipid biosynthetic process"/>
    <property type="evidence" value="ECO:0007669"/>
    <property type="project" value="UniProtKB-ARBA"/>
</dbReference>
<feature type="compositionally biased region" description="Gly residues" evidence="1">
    <location>
        <begin position="253"/>
        <end position="271"/>
    </location>
</feature>
<reference evidence="3" key="1">
    <citation type="submission" date="2020-10" db="EMBL/GenBank/DDBJ databases">
        <title>Sequencing the genomes of 1000 actinobacteria strains.</title>
        <authorList>
            <person name="Klenk H.-P."/>
        </authorList>
    </citation>
    <scope>NUCLEOTIDE SEQUENCE</scope>
    <source>
        <strain evidence="3">DSM 46832</strain>
    </source>
</reference>
<dbReference type="Pfam" id="PF00668">
    <property type="entry name" value="Condensation"/>
    <property type="match status" value="2"/>
</dbReference>
<evidence type="ECO:0000313" key="3">
    <source>
        <dbReference type="EMBL" id="MBE1491341.1"/>
    </source>
</evidence>
<dbReference type="PANTHER" id="PTHR45527">
    <property type="entry name" value="NONRIBOSOMAL PEPTIDE SYNTHETASE"/>
    <property type="match status" value="1"/>
</dbReference>
<dbReference type="InterPro" id="IPR001242">
    <property type="entry name" value="Condensation_dom"/>
</dbReference>
<evidence type="ECO:0000256" key="1">
    <source>
        <dbReference type="SAM" id="MobiDB-lite"/>
    </source>
</evidence>
<keyword evidence="4" id="KW-1185">Reference proteome</keyword>
<organism evidence="3 4">
    <name type="scientific">Plantactinospora soyae</name>
    <dbReference type="NCBI Taxonomy" id="1544732"/>
    <lineage>
        <taxon>Bacteria</taxon>
        <taxon>Bacillati</taxon>
        <taxon>Actinomycetota</taxon>
        <taxon>Actinomycetes</taxon>
        <taxon>Micromonosporales</taxon>
        <taxon>Micromonosporaceae</taxon>
        <taxon>Plantactinospora</taxon>
    </lineage>
</organism>
<evidence type="ECO:0000259" key="2">
    <source>
        <dbReference type="Pfam" id="PF00668"/>
    </source>
</evidence>
<gene>
    <name evidence="3" type="ORF">H4W31_006979</name>
</gene>
<dbReference type="CDD" id="cd19543">
    <property type="entry name" value="DCL_NRPS"/>
    <property type="match status" value="1"/>
</dbReference>
<feature type="domain" description="Condensation" evidence="2">
    <location>
        <begin position="312"/>
        <end position="534"/>
    </location>
</feature>
<dbReference type="GO" id="GO:0005737">
    <property type="term" value="C:cytoplasm"/>
    <property type="evidence" value="ECO:0007669"/>
    <property type="project" value="TreeGrafter"/>
</dbReference>
<evidence type="ECO:0000313" key="4">
    <source>
        <dbReference type="Proteomes" id="UP000649753"/>
    </source>
</evidence>
<dbReference type="InterPro" id="IPR023213">
    <property type="entry name" value="CAT-like_dom_sf"/>
</dbReference>
<feature type="region of interest" description="Disordered" evidence="1">
    <location>
        <begin position="207"/>
        <end position="314"/>
    </location>
</feature>
<feature type="domain" description="Condensation" evidence="2">
    <location>
        <begin position="7"/>
        <end position="228"/>
    </location>
</feature>
<proteinExistence type="predicted"/>
<dbReference type="EMBL" id="JADBEB010000001">
    <property type="protein sequence ID" value="MBE1491341.1"/>
    <property type="molecule type" value="Genomic_DNA"/>
</dbReference>
<accession>A0A927RB58</accession>
<dbReference type="GO" id="GO:0031177">
    <property type="term" value="F:phosphopantetheine binding"/>
    <property type="evidence" value="ECO:0007669"/>
    <property type="project" value="TreeGrafter"/>
</dbReference>
<dbReference type="PANTHER" id="PTHR45527:SF12">
    <property type="entry name" value="NONRIBOSOMAL PEPTIDE SYNTHETASE IVOA"/>
    <property type="match status" value="1"/>
</dbReference>
<dbReference type="Gene3D" id="3.30.559.10">
    <property type="entry name" value="Chloramphenicol acetyltransferase-like domain"/>
    <property type="match status" value="2"/>
</dbReference>
<comment type="caution">
    <text evidence="3">The sequence shown here is derived from an EMBL/GenBank/DDBJ whole genome shotgun (WGS) entry which is preliminary data.</text>
</comment>
<dbReference type="GO" id="GO:0044550">
    <property type="term" value="P:secondary metabolite biosynthetic process"/>
    <property type="evidence" value="ECO:0007669"/>
    <property type="project" value="TreeGrafter"/>
</dbReference>
<dbReference type="RefSeq" id="WP_192770432.1">
    <property type="nucleotide sequence ID" value="NZ_JADBEB010000001.1"/>
</dbReference>
<dbReference type="Gene3D" id="3.30.559.30">
    <property type="entry name" value="Nonribosomal peptide synthetase, condensation domain"/>
    <property type="match status" value="2"/>
</dbReference>
<dbReference type="Proteomes" id="UP000649753">
    <property type="component" value="Unassembled WGS sequence"/>
</dbReference>
<dbReference type="GO" id="GO:0043041">
    <property type="term" value="P:amino acid activation for nonribosomal peptide biosynthetic process"/>
    <property type="evidence" value="ECO:0007669"/>
    <property type="project" value="TreeGrafter"/>
</dbReference>
<name>A0A927RB58_9ACTN</name>